<feature type="region of interest" description="Disordered" evidence="1">
    <location>
        <begin position="163"/>
        <end position="195"/>
    </location>
</feature>
<gene>
    <name evidence="2" type="ORF">DCF15_08770</name>
</gene>
<proteinExistence type="predicted"/>
<feature type="compositionally biased region" description="Basic and acidic residues" evidence="1">
    <location>
        <begin position="58"/>
        <end position="79"/>
    </location>
</feature>
<feature type="compositionally biased region" description="Basic and acidic residues" evidence="1">
    <location>
        <begin position="185"/>
        <end position="195"/>
    </location>
</feature>
<protein>
    <submittedName>
        <fullName evidence="2">Uncharacterized protein</fullName>
    </submittedName>
</protein>
<feature type="compositionally biased region" description="Low complexity" evidence="1">
    <location>
        <begin position="103"/>
        <end position="122"/>
    </location>
</feature>
<comment type="caution">
    <text evidence="2">The sequence shown here is derived from an EMBL/GenBank/DDBJ whole genome shotgun (WGS) entry which is preliminary data.</text>
</comment>
<dbReference type="EMBL" id="QBMP01000072">
    <property type="protein sequence ID" value="PZO56413.1"/>
    <property type="molecule type" value="Genomic_DNA"/>
</dbReference>
<evidence type="ECO:0000256" key="1">
    <source>
        <dbReference type="SAM" id="MobiDB-lite"/>
    </source>
</evidence>
<evidence type="ECO:0000313" key="3">
    <source>
        <dbReference type="Proteomes" id="UP000249794"/>
    </source>
</evidence>
<organism evidence="2 3">
    <name type="scientific">Phormidesmis priestleyi</name>
    <dbReference type="NCBI Taxonomy" id="268141"/>
    <lineage>
        <taxon>Bacteria</taxon>
        <taxon>Bacillati</taxon>
        <taxon>Cyanobacteriota</taxon>
        <taxon>Cyanophyceae</taxon>
        <taxon>Leptolyngbyales</taxon>
        <taxon>Leptolyngbyaceae</taxon>
        <taxon>Phormidesmis</taxon>
    </lineage>
</organism>
<dbReference type="AlphaFoldDB" id="A0A2W4XGI5"/>
<name>A0A2W4XGI5_9CYAN</name>
<feature type="compositionally biased region" description="Basic residues" evidence="1">
    <location>
        <begin position="92"/>
        <end position="102"/>
    </location>
</feature>
<accession>A0A2W4XGI5</accession>
<evidence type="ECO:0000313" key="2">
    <source>
        <dbReference type="EMBL" id="PZO56413.1"/>
    </source>
</evidence>
<feature type="region of interest" description="Disordered" evidence="1">
    <location>
        <begin position="58"/>
        <end position="131"/>
    </location>
</feature>
<reference evidence="3" key="1">
    <citation type="submission" date="2018-04" db="EMBL/GenBank/DDBJ databases">
        <authorList>
            <person name="Cornet L."/>
        </authorList>
    </citation>
    <scope>NUCLEOTIDE SEQUENCE [LARGE SCALE GENOMIC DNA]</scope>
</reference>
<sequence length="195" mass="20241">MIGGIFETIGRTLGVGKEKFFLELDEAAETAESIAKSTVEKVKAPAAKAVEAVKEVSGDVAEKAKDAAAKAEDAIEKATAKNAAKTPDKKEAKKKAAKKTTAKKGASQNGAAPVAAEPAPVAALPPAPPTPEELIVNAIAAGSKKTDAQGNLVEEVQTFSTDHLMPLGNRSRRRPGPSFGAFKSMAKEVNPRLKN</sequence>
<dbReference type="Proteomes" id="UP000249794">
    <property type="component" value="Unassembled WGS sequence"/>
</dbReference>
<reference evidence="2 3" key="2">
    <citation type="submission" date="2018-06" db="EMBL/GenBank/DDBJ databases">
        <title>Metagenomic assembly of (sub)arctic Cyanobacteria and their associated microbiome from non-axenic cultures.</title>
        <authorList>
            <person name="Baurain D."/>
        </authorList>
    </citation>
    <scope>NUCLEOTIDE SEQUENCE [LARGE SCALE GENOMIC DNA]</scope>
    <source>
        <strain evidence="2">ULC027bin1</strain>
    </source>
</reference>